<name>A0A914DJ41_9BILA</name>
<feature type="region of interest" description="Disordered" evidence="1">
    <location>
        <begin position="150"/>
        <end position="174"/>
    </location>
</feature>
<evidence type="ECO:0000313" key="3">
    <source>
        <dbReference type="WBParaSite" id="ACRNAN_scaffold27624.g13321.t1"/>
    </source>
</evidence>
<dbReference type="WBParaSite" id="ACRNAN_scaffold27624.g13321.t1">
    <property type="protein sequence ID" value="ACRNAN_scaffold27624.g13321.t1"/>
    <property type="gene ID" value="ACRNAN_scaffold27624.g13321"/>
</dbReference>
<evidence type="ECO:0000313" key="2">
    <source>
        <dbReference type="Proteomes" id="UP000887540"/>
    </source>
</evidence>
<evidence type="ECO:0000256" key="1">
    <source>
        <dbReference type="SAM" id="MobiDB-lite"/>
    </source>
</evidence>
<accession>A0A914DJ41</accession>
<organism evidence="2 3">
    <name type="scientific">Acrobeloides nanus</name>
    <dbReference type="NCBI Taxonomy" id="290746"/>
    <lineage>
        <taxon>Eukaryota</taxon>
        <taxon>Metazoa</taxon>
        <taxon>Ecdysozoa</taxon>
        <taxon>Nematoda</taxon>
        <taxon>Chromadorea</taxon>
        <taxon>Rhabditida</taxon>
        <taxon>Tylenchina</taxon>
        <taxon>Cephalobomorpha</taxon>
        <taxon>Cephaloboidea</taxon>
        <taxon>Cephalobidae</taxon>
        <taxon>Acrobeloides</taxon>
    </lineage>
</organism>
<proteinExistence type="predicted"/>
<sequence length="174" mass="19210">MIDLLINEVDTHVSEIIERVQMESNNSSTGPTSRTVSPVATIMQQSATTALTSKESSVSRTQPPLQVSNAIVTTSNLSQSSNTSTNTNAAMKTPNVWQQRAAKLQQQKIVTPEFKSQAFLSKNTEIIKSLQSEIPPLFNDEEHQRKAPGYARPTFFARNPSPPSTEMAKTKKYN</sequence>
<protein>
    <submittedName>
        <fullName evidence="3">Uncharacterized protein</fullName>
    </submittedName>
</protein>
<dbReference type="AlphaFoldDB" id="A0A914DJ41"/>
<reference evidence="3" key="1">
    <citation type="submission" date="2022-11" db="UniProtKB">
        <authorList>
            <consortium name="WormBaseParasite"/>
        </authorList>
    </citation>
    <scope>IDENTIFICATION</scope>
</reference>
<keyword evidence="2" id="KW-1185">Reference proteome</keyword>
<dbReference type="Proteomes" id="UP000887540">
    <property type="component" value="Unplaced"/>
</dbReference>